<evidence type="ECO:0000256" key="2">
    <source>
        <dbReference type="ARBA" id="ARBA00007324"/>
    </source>
</evidence>
<organism evidence="10 11">
    <name type="scientific">Smittium simulii</name>
    <dbReference type="NCBI Taxonomy" id="133385"/>
    <lineage>
        <taxon>Eukaryota</taxon>
        <taxon>Fungi</taxon>
        <taxon>Fungi incertae sedis</taxon>
        <taxon>Zoopagomycota</taxon>
        <taxon>Kickxellomycotina</taxon>
        <taxon>Harpellomycetes</taxon>
        <taxon>Harpellales</taxon>
        <taxon>Legeriomycetaceae</taxon>
        <taxon>Smittium</taxon>
    </lineage>
</organism>
<dbReference type="Pfam" id="PF06703">
    <property type="entry name" value="SPC25"/>
    <property type="match status" value="1"/>
</dbReference>
<dbReference type="PANTHER" id="PTHR13085:SF0">
    <property type="entry name" value="SIGNAL PEPTIDASE COMPLEX SUBUNIT 2"/>
    <property type="match status" value="1"/>
</dbReference>
<reference evidence="10 11" key="1">
    <citation type="journal article" date="2018" name="MBio">
        <title>Comparative Genomics Reveals the Core Gene Toolbox for the Fungus-Insect Symbiosis.</title>
        <authorList>
            <person name="Wang Y."/>
            <person name="Stata M."/>
            <person name="Wang W."/>
            <person name="Stajich J.E."/>
            <person name="White M.M."/>
            <person name="Moncalvo J.M."/>
        </authorList>
    </citation>
    <scope>NUCLEOTIDE SEQUENCE [LARGE SCALE GENOMIC DNA]</scope>
    <source>
        <strain evidence="10 11">SWE-8-4</strain>
    </source>
</reference>
<keyword evidence="6 9" id="KW-1133">Transmembrane helix</keyword>
<evidence type="ECO:0000256" key="4">
    <source>
        <dbReference type="ARBA" id="ARBA00022692"/>
    </source>
</evidence>
<name>A0A2T9Y9M5_9FUNG</name>
<keyword evidence="7 9" id="KW-0472">Membrane</keyword>
<evidence type="ECO:0000256" key="8">
    <source>
        <dbReference type="ARBA" id="ARBA00045608"/>
    </source>
</evidence>
<evidence type="ECO:0000313" key="10">
    <source>
        <dbReference type="EMBL" id="PVU89041.1"/>
    </source>
</evidence>
<evidence type="ECO:0000256" key="3">
    <source>
        <dbReference type="ARBA" id="ARBA00017057"/>
    </source>
</evidence>
<protein>
    <recommendedName>
        <fullName evidence="3">Signal peptidase complex subunit 2</fullName>
    </recommendedName>
</protein>
<dbReference type="STRING" id="133385.A0A2T9Y9M5"/>
<evidence type="ECO:0000256" key="7">
    <source>
        <dbReference type="ARBA" id="ARBA00023136"/>
    </source>
</evidence>
<accession>A0A2T9Y9M5</accession>
<evidence type="ECO:0000256" key="1">
    <source>
        <dbReference type="ARBA" id="ARBA00004477"/>
    </source>
</evidence>
<dbReference type="OrthoDB" id="29558at2759"/>
<evidence type="ECO:0000256" key="6">
    <source>
        <dbReference type="ARBA" id="ARBA00022989"/>
    </source>
</evidence>
<sequence length="180" mass="19951">MSAIKSSADTSDLFELKNVCDQQICAYLKKLGYKEAFLHQDVVLVLGYVGVIFCAIDFMFSYKEGFNNTIWFSYISVSVYALTSLLSYVYSKIYLAGAIFYGEKDGSSIKVSSRVVKSEEYYHLTVNTTKKDAPKSLAAEAKSSLSFGKYYYASGSLSKQALHDNIQSLLSTSSAALKNE</sequence>
<comment type="subcellular location">
    <subcellularLocation>
        <location evidence="1">Endoplasmic reticulum membrane</location>
        <topology evidence="1">Multi-pass membrane protein</topology>
    </subcellularLocation>
</comment>
<dbReference type="GO" id="GO:0005787">
    <property type="term" value="C:signal peptidase complex"/>
    <property type="evidence" value="ECO:0007669"/>
    <property type="project" value="InterPro"/>
</dbReference>
<keyword evidence="5" id="KW-0256">Endoplasmic reticulum</keyword>
<comment type="similarity">
    <text evidence="2">Belongs to the SPCS2 family.</text>
</comment>
<dbReference type="Proteomes" id="UP000245383">
    <property type="component" value="Unassembled WGS sequence"/>
</dbReference>
<dbReference type="InterPro" id="IPR009582">
    <property type="entry name" value="Spc2/SPCS2"/>
</dbReference>
<dbReference type="PANTHER" id="PTHR13085">
    <property type="entry name" value="MICROSOMAL SIGNAL PEPTIDASE 25 KDA SUBUNIT"/>
    <property type="match status" value="1"/>
</dbReference>
<comment type="caution">
    <text evidence="10">The sequence shown here is derived from an EMBL/GenBank/DDBJ whole genome shotgun (WGS) entry which is preliminary data.</text>
</comment>
<evidence type="ECO:0000313" key="11">
    <source>
        <dbReference type="Proteomes" id="UP000245383"/>
    </source>
</evidence>
<feature type="transmembrane region" description="Helical" evidence="9">
    <location>
        <begin position="42"/>
        <end position="62"/>
    </location>
</feature>
<comment type="function">
    <text evidence="8">Component of the signal peptidase complex (SPC) which catalyzes the cleavage of N-terminal signal sequences from nascent proteins as they are translocated into the lumen of the endoplasmic reticulum. Enhances the enzymatic activity of SPC and facilitates the interactions between different components of the translocation site.</text>
</comment>
<evidence type="ECO:0000256" key="9">
    <source>
        <dbReference type="SAM" id="Phobius"/>
    </source>
</evidence>
<proteinExistence type="inferred from homology"/>
<dbReference type="AlphaFoldDB" id="A0A2T9Y9M5"/>
<keyword evidence="11" id="KW-1185">Reference proteome</keyword>
<feature type="transmembrane region" description="Helical" evidence="9">
    <location>
        <begin position="68"/>
        <end position="90"/>
    </location>
</feature>
<dbReference type="GO" id="GO:0006465">
    <property type="term" value="P:signal peptide processing"/>
    <property type="evidence" value="ECO:0007669"/>
    <property type="project" value="InterPro"/>
</dbReference>
<dbReference type="EMBL" id="MBFR01000343">
    <property type="protein sequence ID" value="PVU89041.1"/>
    <property type="molecule type" value="Genomic_DNA"/>
</dbReference>
<keyword evidence="4 9" id="KW-0812">Transmembrane</keyword>
<evidence type="ECO:0000256" key="5">
    <source>
        <dbReference type="ARBA" id="ARBA00022824"/>
    </source>
</evidence>
<gene>
    <name evidence="10" type="ORF">BB561_005586</name>
</gene>
<dbReference type="GO" id="GO:0045047">
    <property type="term" value="P:protein targeting to ER"/>
    <property type="evidence" value="ECO:0007669"/>
    <property type="project" value="TreeGrafter"/>
</dbReference>